<evidence type="ECO:0000313" key="1">
    <source>
        <dbReference type="EMBL" id="KAJ1131751.1"/>
    </source>
</evidence>
<accession>A0AAV7PTW3</accession>
<organism evidence="1 2">
    <name type="scientific">Pleurodeles waltl</name>
    <name type="common">Iberian ribbed newt</name>
    <dbReference type="NCBI Taxonomy" id="8319"/>
    <lineage>
        <taxon>Eukaryota</taxon>
        <taxon>Metazoa</taxon>
        <taxon>Chordata</taxon>
        <taxon>Craniata</taxon>
        <taxon>Vertebrata</taxon>
        <taxon>Euteleostomi</taxon>
        <taxon>Amphibia</taxon>
        <taxon>Batrachia</taxon>
        <taxon>Caudata</taxon>
        <taxon>Salamandroidea</taxon>
        <taxon>Salamandridae</taxon>
        <taxon>Pleurodelinae</taxon>
        <taxon>Pleurodeles</taxon>
    </lineage>
</organism>
<dbReference type="AlphaFoldDB" id="A0AAV7PTW3"/>
<sequence>MDRERARVQRVEDSERVMQMTGAAIEKTFADYDENLYGSRTDMSAEDYKDFLRDIQLQELQKDDGDALEVEMTEEEITHALQDLQLFLVDVDVEVCLSHFPFLVVSLNVASEVNLALTAHSDTSAKVSG</sequence>
<comment type="caution">
    <text evidence="1">The sequence shown here is derived from an EMBL/GenBank/DDBJ whole genome shotgun (WGS) entry which is preliminary data.</text>
</comment>
<evidence type="ECO:0000313" key="2">
    <source>
        <dbReference type="Proteomes" id="UP001066276"/>
    </source>
</evidence>
<proteinExistence type="predicted"/>
<keyword evidence="2" id="KW-1185">Reference proteome</keyword>
<protein>
    <submittedName>
        <fullName evidence="1">Uncharacterized protein</fullName>
    </submittedName>
</protein>
<gene>
    <name evidence="1" type="ORF">NDU88_010084</name>
</gene>
<name>A0AAV7PTW3_PLEWA</name>
<reference evidence="1" key="1">
    <citation type="journal article" date="2022" name="bioRxiv">
        <title>Sequencing and chromosome-scale assembly of the giantPleurodeles waltlgenome.</title>
        <authorList>
            <person name="Brown T."/>
            <person name="Elewa A."/>
            <person name="Iarovenko S."/>
            <person name="Subramanian E."/>
            <person name="Araus A.J."/>
            <person name="Petzold A."/>
            <person name="Susuki M."/>
            <person name="Suzuki K.-i.T."/>
            <person name="Hayashi T."/>
            <person name="Toyoda A."/>
            <person name="Oliveira C."/>
            <person name="Osipova E."/>
            <person name="Leigh N.D."/>
            <person name="Simon A."/>
            <person name="Yun M.H."/>
        </authorList>
    </citation>
    <scope>NUCLEOTIDE SEQUENCE</scope>
    <source>
        <strain evidence="1">20211129_DDA</strain>
        <tissue evidence="1">Liver</tissue>
    </source>
</reference>
<dbReference type="Proteomes" id="UP001066276">
    <property type="component" value="Chromosome 7"/>
</dbReference>
<dbReference type="EMBL" id="JANPWB010000011">
    <property type="protein sequence ID" value="KAJ1131751.1"/>
    <property type="molecule type" value="Genomic_DNA"/>
</dbReference>